<evidence type="ECO:0000259" key="1">
    <source>
        <dbReference type="Pfam" id="PF01979"/>
    </source>
</evidence>
<dbReference type="InterPro" id="IPR051781">
    <property type="entry name" value="Metallo-dep_Hydrolase"/>
</dbReference>
<dbReference type="PANTHER" id="PTHR43135:SF3">
    <property type="entry name" value="ALPHA-D-RIBOSE 1-METHYLPHOSPHONATE 5-TRIPHOSPHATE DIPHOSPHATASE"/>
    <property type="match status" value="1"/>
</dbReference>
<protein>
    <submittedName>
        <fullName evidence="2">Amidohydrolase family protein</fullName>
    </submittedName>
</protein>
<dbReference type="PANTHER" id="PTHR43135">
    <property type="entry name" value="ALPHA-D-RIBOSE 1-METHYLPHOSPHONATE 5-TRIPHOSPHATE DIPHOSPHATASE"/>
    <property type="match status" value="1"/>
</dbReference>
<dbReference type="CDD" id="cd01299">
    <property type="entry name" value="Met_dep_hydrolase_A"/>
    <property type="match status" value="1"/>
</dbReference>
<dbReference type="Pfam" id="PF01979">
    <property type="entry name" value="Amidohydro_1"/>
    <property type="match status" value="1"/>
</dbReference>
<dbReference type="SUPFAM" id="SSF51556">
    <property type="entry name" value="Metallo-dependent hydrolases"/>
    <property type="match status" value="1"/>
</dbReference>
<dbReference type="InterPro" id="IPR032466">
    <property type="entry name" value="Metal_Hydrolase"/>
</dbReference>
<dbReference type="SUPFAM" id="SSF51338">
    <property type="entry name" value="Composite domain of metallo-dependent hydrolases"/>
    <property type="match status" value="1"/>
</dbReference>
<organism evidence="2 3">
    <name type="scientific">Aquincola tertiaricarbonis</name>
    <dbReference type="NCBI Taxonomy" id="391953"/>
    <lineage>
        <taxon>Bacteria</taxon>
        <taxon>Pseudomonadati</taxon>
        <taxon>Pseudomonadota</taxon>
        <taxon>Betaproteobacteria</taxon>
        <taxon>Burkholderiales</taxon>
        <taxon>Sphaerotilaceae</taxon>
        <taxon>Aquincola</taxon>
    </lineage>
</organism>
<name>A0ABY4S462_AQUTE</name>
<reference evidence="2" key="1">
    <citation type="submission" date="2022-05" db="EMBL/GenBank/DDBJ databases">
        <title>An RpoN-dependent PEP-CTERM gene is involved in floc formation of an Aquincola tertiaricarbonis strain.</title>
        <authorList>
            <person name="Qiu D."/>
            <person name="Xia M."/>
        </authorList>
    </citation>
    <scope>NUCLEOTIDE SEQUENCE</scope>
    <source>
        <strain evidence="2">RN12</strain>
    </source>
</reference>
<dbReference type="EMBL" id="CP097635">
    <property type="protein sequence ID" value="URI07005.1"/>
    <property type="molecule type" value="Genomic_DNA"/>
</dbReference>
<sequence>MALHLHCQRLFTGLDDTLHHDQTVVIEGGLFRWVGPRAQAPALQPGDTQADAGSHFVMPGLVDVHTHLVFGNARSEEDIDLGCTAEFRALRGLFFAQRVLAAGYTSVVVPGDAGNCSISVRDAIRAGLFDGPRIAASSHVVANRHSLNDWFPEHVGTPDYFTGRLCETRDAQLQEVRRQAKAGVDFIKIALDGTHLRADGTHIAAFTQDEVSAMVAEAHRLGKKVATHAYGKEAVLQAARADVDVVFHAFFADDECAEALLAAGSAVAPTLTFLRNNIEFSLPHEPSRTSGYLAMQQRVVEIGCRNLRRLKAAGVPFITGSDAGFAITPYGEWHAREIGILVDWLGFTPAEALRAATAVSARLMPRGRVGTPAGAATGAIEAGRHADFIFVDGDPLSDVGVLLQPGAVAAVHVGGQRLQPELRRYDRWAVSDFNTLKWNDLYTRERVATLQLQP</sequence>
<feature type="domain" description="Amidohydrolase-related" evidence="1">
    <location>
        <begin position="56"/>
        <end position="417"/>
    </location>
</feature>
<dbReference type="InterPro" id="IPR057744">
    <property type="entry name" value="OTAase-like"/>
</dbReference>
<dbReference type="RefSeq" id="WP_250195270.1">
    <property type="nucleotide sequence ID" value="NZ_CP097635.1"/>
</dbReference>
<dbReference type="Gene3D" id="2.30.40.10">
    <property type="entry name" value="Urease, subunit C, domain 1"/>
    <property type="match status" value="1"/>
</dbReference>
<proteinExistence type="predicted"/>
<gene>
    <name evidence="2" type="ORF">MW290_14030</name>
</gene>
<evidence type="ECO:0000313" key="3">
    <source>
        <dbReference type="Proteomes" id="UP001056201"/>
    </source>
</evidence>
<dbReference type="InterPro" id="IPR006680">
    <property type="entry name" value="Amidohydro-rel"/>
</dbReference>
<keyword evidence="3" id="KW-1185">Reference proteome</keyword>
<accession>A0ABY4S462</accession>
<evidence type="ECO:0000313" key="2">
    <source>
        <dbReference type="EMBL" id="URI07005.1"/>
    </source>
</evidence>
<dbReference type="Proteomes" id="UP001056201">
    <property type="component" value="Chromosome 1"/>
</dbReference>
<dbReference type="Gene3D" id="3.20.20.140">
    <property type="entry name" value="Metal-dependent hydrolases"/>
    <property type="match status" value="1"/>
</dbReference>
<dbReference type="InterPro" id="IPR011059">
    <property type="entry name" value="Metal-dep_hydrolase_composite"/>
</dbReference>